<feature type="region of interest" description="Disordered" evidence="1">
    <location>
        <begin position="1"/>
        <end position="59"/>
    </location>
</feature>
<dbReference type="GO" id="GO:0016301">
    <property type="term" value="F:kinase activity"/>
    <property type="evidence" value="ECO:0007669"/>
    <property type="project" value="UniProtKB-KW"/>
</dbReference>
<keyword evidence="3" id="KW-1185">Reference proteome</keyword>
<dbReference type="Proteomes" id="UP000036403">
    <property type="component" value="Unassembled WGS sequence"/>
</dbReference>
<gene>
    <name evidence="2" type="ORF">RF55_3909</name>
</gene>
<sequence>MSSTTTTTTTTTTSTSTTTVGGSCADEQDKQITTISTWLEPKGSPKISPGTNDDSKAKSTAMSRLLAVDSDNYMLRKGAATATTSVTHGAAAPSSTASSSSQSSSSTLNGSASVQLQRQMQSLAIGSATGSSILATYGNSGVDHVNVNQLYDVTRATSRSTATYVSPRWYAAGNSNQVTRQHREGAATVAQLEEQSLQQQQLQLQSRTTTTPAAAAAASAATAEDVESELGYAKLVCARLVSFHRHMCWCGVQPTVAEAVDANSVGDRAKGGKSAALTPYEGLAARRTVRDDNCSSSSLCCCMCGSLCPAECHACFHIVCSDYSGQHLCQWTTKGHAQPGQVHDKDKVSKLLDAFSLHYGRRMHSN</sequence>
<dbReference type="OrthoDB" id="7701440at2759"/>
<evidence type="ECO:0000256" key="1">
    <source>
        <dbReference type="SAM" id="MobiDB-lite"/>
    </source>
</evidence>
<organism evidence="2 3">
    <name type="scientific">Lasius niger</name>
    <name type="common">Black garden ant</name>
    <dbReference type="NCBI Taxonomy" id="67767"/>
    <lineage>
        <taxon>Eukaryota</taxon>
        <taxon>Metazoa</taxon>
        <taxon>Ecdysozoa</taxon>
        <taxon>Arthropoda</taxon>
        <taxon>Hexapoda</taxon>
        <taxon>Insecta</taxon>
        <taxon>Pterygota</taxon>
        <taxon>Neoptera</taxon>
        <taxon>Endopterygota</taxon>
        <taxon>Hymenoptera</taxon>
        <taxon>Apocrita</taxon>
        <taxon>Aculeata</taxon>
        <taxon>Formicoidea</taxon>
        <taxon>Formicidae</taxon>
        <taxon>Formicinae</taxon>
        <taxon>Lasius</taxon>
        <taxon>Lasius</taxon>
    </lineage>
</organism>
<comment type="caution">
    <text evidence="2">The sequence shown here is derived from an EMBL/GenBank/DDBJ whole genome shotgun (WGS) entry which is preliminary data.</text>
</comment>
<proteinExistence type="predicted"/>
<feature type="compositionally biased region" description="Low complexity" evidence="1">
    <location>
        <begin position="90"/>
        <end position="113"/>
    </location>
</feature>
<feature type="compositionally biased region" description="Low complexity" evidence="1">
    <location>
        <begin position="1"/>
        <end position="19"/>
    </location>
</feature>
<dbReference type="EMBL" id="LBMM01001719">
    <property type="protein sequence ID" value="KMQ95848.1"/>
    <property type="molecule type" value="Genomic_DNA"/>
</dbReference>
<accession>A0A0J7KZU5</accession>
<dbReference type="PaxDb" id="67767-A0A0J7KZU5"/>
<dbReference type="AlphaFoldDB" id="A0A0J7KZU5"/>
<keyword evidence="2" id="KW-0808">Transferase</keyword>
<name>A0A0J7KZU5_LASNI</name>
<reference evidence="2 3" key="1">
    <citation type="submission" date="2015-04" db="EMBL/GenBank/DDBJ databases">
        <title>Lasius niger genome sequencing.</title>
        <authorList>
            <person name="Konorov E.A."/>
            <person name="Nikitin M.A."/>
            <person name="Kirill M.V."/>
            <person name="Chang P."/>
        </authorList>
    </citation>
    <scope>NUCLEOTIDE SEQUENCE [LARGE SCALE GENOMIC DNA]</scope>
    <source>
        <tissue evidence="2">Whole</tissue>
    </source>
</reference>
<dbReference type="STRING" id="67767.A0A0J7KZU5"/>
<evidence type="ECO:0000313" key="2">
    <source>
        <dbReference type="EMBL" id="KMQ95848.1"/>
    </source>
</evidence>
<keyword evidence="2" id="KW-0418">Kinase</keyword>
<protein>
    <submittedName>
        <fullName evidence="2">Phosphatidylinositol 3-kinase regulatory subunit alpha</fullName>
    </submittedName>
</protein>
<feature type="region of interest" description="Disordered" evidence="1">
    <location>
        <begin position="84"/>
        <end position="113"/>
    </location>
</feature>
<evidence type="ECO:0000313" key="3">
    <source>
        <dbReference type="Proteomes" id="UP000036403"/>
    </source>
</evidence>